<name>A0A8H7PIW4_9FUNG</name>
<evidence type="ECO:0000313" key="1">
    <source>
        <dbReference type="EMBL" id="KAG2174600.1"/>
    </source>
</evidence>
<evidence type="ECO:0000313" key="2">
    <source>
        <dbReference type="Proteomes" id="UP000612746"/>
    </source>
</evidence>
<reference evidence="1" key="1">
    <citation type="submission" date="2020-12" db="EMBL/GenBank/DDBJ databases">
        <title>Metabolic potential, ecology and presence of endohyphal bacteria is reflected in genomic diversity of Mucoromycotina.</title>
        <authorList>
            <person name="Muszewska A."/>
            <person name="Okrasinska A."/>
            <person name="Steczkiewicz K."/>
            <person name="Drgas O."/>
            <person name="Orlowska M."/>
            <person name="Perlinska-Lenart U."/>
            <person name="Aleksandrzak-Piekarczyk T."/>
            <person name="Szatraj K."/>
            <person name="Zielenkiewicz U."/>
            <person name="Pilsyk S."/>
            <person name="Malc E."/>
            <person name="Mieczkowski P."/>
            <person name="Kruszewska J.S."/>
            <person name="Biernat P."/>
            <person name="Pawlowska J."/>
        </authorList>
    </citation>
    <scope>NUCLEOTIDE SEQUENCE</scope>
    <source>
        <strain evidence="1">WA0000051536</strain>
    </source>
</reference>
<protein>
    <submittedName>
        <fullName evidence="1">Uncharacterized protein</fullName>
    </submittedName>
</protein>
<keyword evidence="2" id="KW-1185">Reference proteome</keyword>
<sequence>MPKVRPIHHVRAKKDWHTCRHCYRSFSSYRKGVWHLPICKVYLKSEASTSDSCKSQQFMVGRENDLFWKLDGPAYNQEADATVADMENPSRKFKWLSKKNLRKCPILVKLNLV</sequence>
<comment type="caution">
    <text evidence="1">The sequence shown here is derived from an EMBL/GenBank/DDBJ whole genome shotgun (WGS) entry which is preliminary data.</text>
</comment>
<dbReference type="AlphaFoldDB" id="A0A8H7PIW4"/>
<proteinExistence type="predicted"/>
<gene>
    <name evidence="1" type="ORF">INT44_006863</name>
</gene>
<accession>A0A8H7PIW4</accession>
<organism evidence="1 2">
    <name type="scientific">Umbelopsis vinacea</name>
    <dbReference type="NCBI Taxonomy" id="44442"/>
    <lineage>
        <taxon>Eukaryota</taxon>
        <taxon>Fungi</taxon>
        <taxon>Fungi incertae sedis</taxon>
        <taxon>Mucoromycota</taxon>
        <taxon>Mucoromycotina</taxon>
        <taxon>Umbelopsidomycetes</taxon>
        <taxon>Umbelopsidales</taxon>
        <taxon>Umbelopsidaceae</taxon>
        <taxon>Umbelopsis</taxon>
    </lineage>
</organism>
<dbReference type="Proteomes" id="UP000612746">
    <property type="component" value="Unassembled WGS sequence"/>
</dbReference>
<dbReference type="EMBL" id="JAEPRA010000016">
    <property type="protein sequence ID" value="KAG2174600.1"/>
    <property type="molecule type" value="Genomic_DNA"/>
</dbReference>